<dbReference type="PRINTS" id="PR00132">
    <property type="entry name" value="GLHYDRLASE2"/>
</dbReference>
<dbReference type="InterPro" id="IPR006101">
    <property type="entry name" value="Glyco_hydro_2"/>
</dbReference>
<accession>A0ABW3K5V7</accession>
<evidence type="ECO:0000259" key="4">
    <source>
        <dbReference type="Pfam" id="PF00703"/>
    </source>
</evidence>
<dbReference type="Pfam" id="PF00703">
    <property type="entry name" value="Glyco_hydro_2"/>
    <property type="match status" value="1"/>
</dbReference>
<feature type="domain" description="Glycoside hydrolase family 2 catalytic" evidence="5">
    <location>
        <begin position="307"/>
        <end position="516"/>
    </location>
</feature>
<dbReference type="InterPro" id="IPR017853">
    <property type="entry name" value="GH"/>
</dbReference>
<feature type="domain" description="Glycoside hydrolase family 2 immunoglobulin-like beta-sandwich" evidence="4">
    <location>
        <begin position="203"/>
        <end position="305"/>
    </location>
</feature>
<evidence type="ECO:0000259" key="5">
    <source>
        <dbReference type="Pfam" id="PF02836"/>
    </source>
</evidence>
<protein>
    <submittedName>
        <fullName evidence="7">Glycoside hydrolase family 2 protein</fullName>
    </submittedName>
</protein>
<dbReference type="SUPFAM" id="SSF49785">
    <property type="entry name" value="Galactose-binding domain-like"/>
    <property type="match status" value="1"/>
</dbReference>
<dbReference type="InterPro" id="IPR008979">
    <property type="entry name" value="Galactose-bd-like_sf"/>
</dbReference>
<evidence type="ECO:0000256" key="3">
    <source>
        <dbReference type="ARBA" id="ARBA00023295"/>
    </source>
</evidence>
<dbReference type="Gene3D" id="2.60.40.10">
    <property type="entry name" value="Immunoglobulins"/>
    <property type="match status" value="1"/>
</dbReference>
<feature type="domain" description="Glycosyl hydrolases family 2 sugar binding" evidence="6">
    <location>
        <begin position="33"/>
        <end position="193"/>
    </location>
</feature>
<gene>
    <name evidence="7" type="ORF">ACFQ21_18670</name>
</gene>
<evidence type="ECO:0000259" key="6">
    <source>
        <dbReference type="Pfam" id="PF02837"/>
    </source>
</evidence>
<dbReference type="Proteomes" id="UP001597112">
    <property type="component" value="Unassembled WGS sequence"/>
</dbReference>
<dbReference type="SUPFAM" id="SSF51445">
    <property type="entry name" value="(Trans)glycosidases"/>
    <property type="match status" value="1"/>
</dbReference>
<comment type="similarity">
    <text evidence="1">Belongs to the glycosyl hydrolase 2 family.</text>
</comment>
<dbReference type="Pfam" id="PF02837">
    <property type="entry name" value="Glyco_hydro_2_N"/>
    <property type="match status" value="1"/>
</dbReference>
<comment type="caution">
    <text evidence="7">The sequence shown here is derived from an EMBL/GenBank/DDBJ whole genome shotgun (WGS) entry which is preliminary data.</text>
</comment>
<dbReference type="Gene3D" id="2.60.120.260">
    <property type="entry name" value="Galactose-binding domain-like"/>
    <property type="match status" value="1"/>
</dbReference>
<evidence type="ECO:0000256" key="1">
    <source>
        <dbReference type="ARBA" id="ARBA00007401"/>
    </source>
</evidence>
<dbReference type="InterPro" id="IPR013783">
    <property type="entry name" value="Ig-like_fold"/>
</dbReference>
<keyword evidence="3" id="KW-0326">Glycosidase</keyword>
<evidence type="ECO:0000313" key="7">
    <source>
        <dbReference type="EMBL" id="MFD1001358.1"/>
    </source>
</evidence>
<keyword evidence="2 7" id="KW-0378">Hydrolase</keyword>
<dbReference type="InterPro" id="IPR051913">
    <property type="entry name" value="GH2_Domain-Containing"/>
</dbReference>
<dbReference type="RefSeq" id="WP_377581003.1">
    <property type="nucleotide sequence ID" value="NZ_JBHTKA010000007.1"/>
</dbReference>
<dbReference type="Pfam" id="PF02836">
    <property type="entry name" value="Glyco_hydro_2_C"/>
    <property type="match status" value="1"/>
</dbReference>
<dbReference type="InterPro" id="IPR006104">
    <property type="entry name" value="Glyco_hydro_2_N"/>
</dbReference>
<dbReference type="InterPro" id="IPR036156">
    <property type="entry name" value="Beta-gal/glucu_dom_sf"/>
</dbReference>
<evidence type="ECO:0000313" key="8">
    <source>
        <dbReference type="Proteomes" id="UP001597112"/>
    </source>
</evidence>
<dbReference type="EMBL" id="JBHTKA010000007">
    <property type="protein sequence ID" value="MFD1001358.1"/>
    <property type="molecule type" value="Genomic_DNA"/>
</dbReference>
<dbReference type="Gene3D" id="3.20.20.80">
    <property type="entry name" value="Glycosidases"/>
    <property type="match status" value="1"/>
</dbReference>
<evidence type="ECO:0000256" key="2">
    <source>
        <dbReference type="ARBA" id="ARBA00022801"/>
    </source>
</evidence>
<dbReference type="InterPro" id="IPR006103">
    <property type="entry name" value="Glyco_hydro_2_cat"/>
</dbReference>
<dbReference type="GO" id="GO:0016787">
    <property type="term" value="F:hydrolase activity"/>
    <property type="evidence" value="ECO:0007669"/>
    <property type="project" value="UniProtKB-KW"/>
</dbReference>
<keyword evidence="8" id="KW-1185">Reference proteome</keyword>
<sequence length="672" mass="75953">MMRLRIYSLVAGIVWWFNASTTLGQGIVRETPLHGEWSFALDPVDIGEKHKWFAADFKPSRWDKVTVPHCYTIDKRYHYYTGTAWYNKKISKVDVPEGYRAFIRFEAVFYKAHLWLNGNSVGEHEGGYTPFEFDITELLANENIFALRVNNAWDTTTIPGAKTRPDPESTSTGQLFPWINYGGINRVVKLIIRPAAYQQNVRIVATPDLVKKTASVKLDIYLHNAASKNIAKGEVKVNIYQEGKRIPAKFKVAGQDVAGGAKGVITLDGTLAAKDVKLWNQDEPNIYQAESIVGNDTVRTTFGIRKIEIKGTSLLLNGEPIRMGGCNRPLDFPGHGSMDPEAVLEKDLTLIKNGSMELSRISHYPVSPALLDWADRHGLLIIGEAGNWQMTPQQMSDPTMQKKFQAQMREMVERDWNHPSVIAWSVGNEYPSNTDAGKAWTKDMYAYTKSIDPTRLVTFASMFVFRDIIKKPEDEASQYVDFVSANIYGGHLKLLQHVHELYPDKPIYISEFGLRTDGVKSEEERVEHLKKAVEDFRKCDYLIGASVWTFNDYESSFPGTNANGYRPWGLVSPERELRGMYLTWQEEFSPAVVTASRKGNNITVQVTARKDFPSYTLRKYKLIVSGKEYGIDILKPGEQKSFDIPVSSANEAVMLELQKPGGFVIFKKSVNP</sequence>
<reference evidence="8" key="1">
    <citation type="journal article" date="2019" name="Int. J. Syst. Evol. Microbiol.">
        <title>The Global Catalogue of Microorganisms (GCM) 10K type strain sequencing project: providing services to taxonomists for standard genome sequencing and annotation.</title>
        <authorList>
            <consortium name="The Broad Institute Genomics Platform"/>
            <consortium name="The Broad Institute Genome Sequencing Center for Infectious Disease"/>
            <person name="Wu L."/>
            <person name="Ma J."/>
        </authorList>
    </citation>
    <scope>NUCLEOTIDE SEQUENCE [LARGE SCALE GENOMIC DNA]</scope>
    <source>
        <strain evidence="8">CCUG 58938</strain>
    </source>
</reference>
<dbReference type="PANTHER" id="PTHR42732:SF1">
    <property type="entry name" value="BETA-MANNOSIDASE"/>
    <property type="match status" value="1"/>
</dbReference>
<dbReference type="InterPro" id="IPR006102">
    <property type="entry name" value="Ig-like_GH2"/>
</dbReference>
<organism evidence="7 8">
    <name type="scientific">Ohtaekwangia kribbensis</name>
    <dbReference type="NCBI Taxonomy" id="688913"/>
    <lineage>
        <taxon>Bacteria</taxon>
        <taxon>Pseudomonadati</taxon>
        <taxon>Bacteroidota</taxon>
        <taxon>Cytophagia</taxon>
        <taxon>Cytophagales</taxon>
        <taxon>Fulvivirgaceae</taxon>
        <taxon>Ohtaekwangia</taxon>
    </lineage>
</organism>
<proteinExistence type="inferred from homology"/>
<dbReference type="SUPFAM" id="SSF49303">
    <property type="entry name" value="beta-Galactosidase/glucuronidase domain"/>
    <property type="match status" value="1"/>
</dbReference>
<dbReference type="PANTHER" id="PTHR42732">
    <property type="entry name" value="BETA-GALACTOSIDASE"/>
    <property type="match status" value="1"/>
</dbReference>
<name>A0ABW3K5V7_9BACT</name>